<evidence type="ECO:0000256" key="5">
    <source>
        <dbReference type="ARBA" id="ARBA00022737"/>
    </source>
</evidence>
<sequence length="279" mass="31926">MDDPRRERLCWNFINGYCRFGPRCIFRHEYPVLPTHQICRYFQKGSCWFGDRCKYAHIILPETDAARRGSVPMVSSRMVVPVPPSRRGSEPSYVQTGVRVGQDGNSETLREIFTYSLCLQEPSSFERSEEDAGTSPQAGSSSAAAATFNAQSEDEVQRPFLLSNTIICGICMELVYEKLDPKSHVFGILPNCNHPFCLQCIKTWRKSKDFAPDVVKTCPQCRVNSPFYVPNKYWVEGPEKQKVIAVFKEKVGYVSFSRPCPPMLCDCLFTFFEWDETEM</sequence>
<evidence type="ECO:0000313" key="13">
    <source>
        <dbReference type="Proteomes" id="UP000694680"/>
    </source>
</evidence>
<dbReference type="InterPro" id="IPR017907">
    <property type="entry name" value="Znf_RING_CS"/>
</dbReference>
<dbReference type="InterPro" id="IPR036855">
    <property type="entry name" value="Znf_CCCH_sf"/>
</dbReference>
<feature type="domain" description="C3H1-type" evidence="11">
    <location>
        <begin position="33"/>
        <end position="60"/>
    </location>
</feature>
<comment type="catalytic activity">
    <reaction evidence="1">
        <text>S-ubiquitinyl-[E2 ubiquitin-conjugating enzyme]-L-cysteine + [acceptor protein]-L-lysine = [E2 ubiquitin-conjugating enzyme]-L-cysteine + N(6)-ubiquitinyl-[acceptor protein]-L-lysine.</text>
        <dbReference type="EC" id="2.3.2.27"/>
    </reaction>
</comment>
<feature type="zinc finger region" description="C3H1-type" evidence="8">
    <location>
        <begin position="4"/>
        <end position="31"/>
    </location>
</feature>
<reference evidence="12" key="3">
    <citation type="submission" date="2025-09" db="UniProtKB">
        <authorList>
            <consortium name="Ensembl"/>
        </authorList>
    </citation>
    <scope>IDENTIFICATION</scope>
</reference>
<keyword evidence="6 8" id="KW-0863">Zinc-finger</keyword>
<dbReference type="Pfam" id="PF00642">
    <property type="entry name" value="zf-CCCH"/>
    <property type="match status" value="1"/>
</dbReference>
<proteinExistence type="predicted"/>
<evidence type="ECO:0000256" key="7">
    <source>
        <dbReference type="ARBA" id="ARBA00022833"/>
    </source>
</evidence>
<dbReference type="Pfam" id="PF18044">
    <property type="entry name" value="zf-CCCH_4"/>
    <property type="match status" value="1"/>
</dbReference>
<dbReference type="Ensembl" id="ENSGWIT00000044324.1">
    <property type="protein sequence ID" value="ENSGWIP00000040809.1"/>
    <property type="gene ID" value="ENSGWIG00000020578.1"/>
</dbReference>
<reference evidence="12" key="2">
    <citation type="submission" date="2025-08" db="UniProtKB">
        <authorList>
            <consortium name="Ensembl"/>
        </authorList>
    </citation>
    <scope>IDENTIFICATION</scope>
</reference>
<feature type="zinc finger region" description="C3H1-type" evidence="8">
    <location>
        <begin position="33"/>
        <end position="60"/>
    </location>
</feature>
<dbReference type="PROSITE" id="PS00518">
    <property type="entry name" value="ZF_RING_1"/>
    <property type="match status" value="1"/>
</dbReference>
<dbReference type="SMART" id="SM00184">
    <property type="entry name" value="RING"/>
    <property type="match status" value="1"/>
</dbReference>
<keyword evidence="13" id="KW-1185">Reference proteome</keyword>
<dbReference type="GO" id="GO:0000209">
    <property type="term" value="P:protein polyubiquitination"/>
    <property type="evidence" value="ECO:0007669"/>
    <property type="project" value="InterPro"/>
</dbReference>
<feature type="region of interest" description="Disordered" evidence="9">
    <location>
        <begin position="127"/>
        <end position="146"/>
    </location>
</feature>
<keyword evidence="7 8" id="KW-0862">Zinc</keyword>
<gene>
    <name evidence="12" type="primary">mkrn4</name>
</gene>
<evidence type="ECO:0000256" key="8">
    <source>
        <dbReference type="PROSITE-ProRule" id="PRU00723"/>
    </source>
</evidence>
<evidence type="ECO:0000259" key="11">
    <source>
        <dbReference type="PROSITE" id="PS50103"/>
    </source>
</evidence>
<name>A0A8C5H5S7_GOUWI</name>
<dbReference type="PANTHER" id="PTHR11224:SF39">
    <property type="entry name" value="RING-TYPE E3 UBIQUITIN TRANSFERASE"/>
    <property type="match status" value="1"/>
</dbReference>
<dbReference type="GO" id="GO:0008270">
    <property type="term" value="F:zinc ion binding"/>
    <property type="evidence" value="ECO:0007669"/>
    <property type="project" value="UniProtKB-KW"/>
</dbReference>
<dbReference type="UniPathway" id="UPA00143"/>
<evidence type="ECO:0000256" key="9">
    <source>
        <dbReference type="SAM" id="MobiDB-lite"/>
    </source>
</evidence>
<evidence type="ECO:0000256" key="4">
    <source>
        <dbReference type="ARBA" id="ARBA00022723"/>
    </source>
</evidence>
<evidence type="ECO:0000256" key="6">
    <source>
        <dbReference type="ARBA" id="ARBA00022771"/>
    </source>
</evidence>
<dbReference type="PROSITE" id="PS50089">
    <property type="entry name" value="ZF_RING_2"/>
    <property type="match status" value="1"/>
</dbReference>
<keyword evidence="3" id="KW-0808">Transferase</keyword>
<keyword evidence="5" id="KW-0677">Repeat</keyword>
<dbReference type="Proteomes" id="UP000694680">
    <property type="component" value="Chromosome 7"/>
</dbReference>
<dbReference type="InterPro" id="IPR001841">
    <property type="entry name" value="Znf_RING"/>
</dbReference>
<dbReference type="PANTHER" id="PTHR11224">
    <property type="entry name" value="MAKORIN-RELATED"/>
    <property type="match status" value="1"/>
</dbReference>
<reference evidence="12" key="1">
    <citation type="submission" date="2020-06" db="EMBL/GenBank/DDBJ databases">
        <authorList>
            <consortium name="Wellcome Sanger Institute Data Sharing"/>
        </authorList>
    </citation>
    <scope>NUCLEOTIDE SEQUENCE [LARGE SCALE GENOMIC DNA]</scope>
</reference>
<evidence type="ECO:0000259" key="10">
    <source>
        <dbReference type="PROSITE" id="PS50089"/>
    </source>
</evidence>
<dbReference type="InterPro" id="IPR013083">
    <property type="entry name" value="Znf_RING/FYVE/PHD"/>
</dbReference>
<evidence type="ECO:0000256" key="3">
    <source>
        <dbReference type="ARBA" id="ARBA00022679"/>
    </source>
</evidence>
<protein>
    <recommendedName>
        <fullName evidence="2">RING-type E3 ubiquitin transferase</fullName>
        <ecNumber evidence="2">2.3.2.27</ecNumber>
    </recommendedName>
</protein>
<dbReference type="EC" id="2.3.2.27" evidence="2"/>
<dbReference type="GO" id="GO:0061630">
    <property type="term" value="F:ubiquitin protein ligase activity"/>
    <property type="evidence" value="ECO:0007669"/>
    <property type="project" value="UniProtKB-EC"/>
</dbReference>
<dbReference type="SUPFAM" id="SSF90229">
    <property type="entry name" value="CCCH zinc finger"/>
    <property type="match status" value="2"/>
</dbReference>
<dbReference type="InterPro" id="IPR018957">
    <property type="entry name" value="Znf_C3HC4_RING-type"/>
</dbReference>
<dbReference type="Gene3D" id="4.10.1000.10">
    <property type="entry name" value="Zinc finger, CCCH-type"/>
    <property type="match status" value="1"/>
</dbReference>
<dbReference type="PROSITE" id="PS50103">
    <property type="entry name" value="ZF_C3H1"/>
    <property type="match status" value="2"/>
</dbReference>
<evidence type="ECO:0000256" key="2">
    <source>
        <dbReference type="ARBA" id="ARBA00012483"/>
    </source>
</evidence>
<organism evidence="12 13">
    <name type="scientific">Gouania willdenowi</name>
    <name type="common">Blunt-snouted clingfish</name>
    <name type="synonym">Lepadogaster willdenowi</name>
    <dbReference type="NCBI Taxonomy" id="441366"/>
    <lineage>
        <taxon>Eukaryota</taxon>
        <taxon>Metazoa</taxon>
        <taxon>Chordata</taxon>
        <taxon>Craniata</taxon>
        <taxon>Vertebrata</taxon>
        <taxon>Euteleostomi</taxon>
        <taxon>Actinopterygii</taxon>
        <taxon>Neopterygii</taxon>
        <taxon>Teleostei</taxon>
        <taxon>Neoteleostei</taxon>
        <taxon>Acanthomorphata</taxon>
        <taxon>Ovalentaria</taxon>
        <taxon>Blenniimorphae</taxon>
        <taxon>Blenniiformes</taxon>
        <taxon>Gobiesocoidei</taxon>
        <taxon>Gobiesocidae</taxon>
        <taxon>Gobiesocinae</taxon>
        <taxon>Gouania</taxon>
    </lineage>
</organism>
<dbReference type="SUPFAM" id="SSF57850">
    <property type="entry name" value="RING/U-box"/>
    <property type="match status" value="1"/>
</dbReference>
<keyword evidence="4 8" id="KW-0479">Metal-binding</keyword>
<dbReference type="Gene3D" id="3.30.40.10">
    <property type="entry name" value="Zinc/RING finger domain, C3HC4 (zinc finger)"/>
    <property type="match status" value="1"/>
</dbReference>
<dbReference type="AlphaFoldDB" id="A0A8C5H5S7"/>
<dbReference type="InterPro" id="IPR045072">
    <property type="entry name" value="MKRN-like"/>
</dbReference>
<evidence type="ECO:0000313" key="12">
    <source>
        <dbReference type="Ensembl" id="ENSGWIP00000040809.1"/>
    </source>
</evidence>
<feature type="compositionally biased region" description="Low complexity" evidence="9">
    <location>
        <begin position="133"/>
        <end position="146"/>
    </location>
</feature>
<dbReference type="InterPro" id="IPR000571">
    <property type="entry name" value="Znf_CCCH"/>
</dbReference>
<dbReference type="InterPro" id="IPR041367">
    <property type="entry name" value="Znf-CCCH_4"/>
</dbReference>
<dbReference type="SMART" id="SM00356">
    <property type="entry name" value="ZnF_C3H1"/>
    <property type="match status" value="2"/>
</dbReference>
<evidence type="ECO:0000256" key="1">
    <source>
        <dbReference type="ARBA" id="ARBA00000900"/>
    </source>
</evidence>
<dbReference type="Pfam" id="PF00097">
    <property type="entry name" value="zf-C3HC4"/>
    <property type="match status" value="1"/>
</dbReference>
<feature type="domain" description="C3H1-type" evidence="11">
    <location>
        <begin position="4"/>
        <end position="31"/>
    </location>
</feature>
<accession>A0A8C5H5S7</accession>
<feature type="domain" description="RING-type" evidence="10">
    <location>
        <begin position="168"/>
        <end position="222"/>
    </location>
</feature>